<evidence type="ECO:0000256" key="4">
    <source>
        <dbReference type="ARBA" id="ARBA00022989"/>
    </source>
</evidence>
<dbReference type="PANTHER" id="PTHR34478:SF2">
    <property type="entry name" value="MEMBRANE PROTEIN"/>
    <property type="match status" value="1"/>
</dbReference>
<keyword evidence="3 6" id="KW-0812">Transmembrane</keyword>
<dbReference type="InterPro" id="IPR023353">
    <property type="entry name" value="LemA-like_dom_sf"/>
</dbReference>
<dbReference type="AlphaFoldDB" id="A0A7X1AZG8"/>
<comment type="caution">
    <text evidence="7">The sequence shown here is derived from an EMBL/GenBank/DDBJ whole genome shotgun (WGS) entry which is preliminary data.</text>
</comment>
<feature type="transmembrane region" description="Helical" evidence="6">
    <location>
        <begin position="6"/>
        <end position="28"/>
    </location>
</feature>
<comment type="similarity">
    <text evidence="2">Belongs to the LemA family.</text>
</comment>
<dbReference type="PANTHER" id="PTHR34478">
    <property type="entry name" value="PROTEIN LEMA"/>
    <property type="match status" value="1"/>
</dbReference>
<dbReference type="Pfam" id="PF04011">
    <property type="entry name" value="LemA"/>
    <property type="match status" value="1"/>
</dbReference>
<proteinExistence type="inferred from homology"/>
<keyword evidence="5 6" id="KW-0472">Membrane</keyword>
<accession>A0A7X1AZG8</accession>
<evidence type="ECO:0000313" key="8">
    <source>
        <dbReference type="Proteomes" id="UP000525652"/>
    </source>
</evidence>
<evidence type="ECO:0000256" key="1">
    <source>
        <dbReference type="ARBA" id="ARBA00004167"/>
    </source>
</evidence>
<keyword evidence="8" id="KW-1185">Reference proteome</keyword>
<dbReference type="SUPFAM" id="SSF140478">
    <property type="entry name" value="LemA-like"/>
    <property type="match status" value="1"/>
</dbReference>
<gene>
    <name evidence="7" type="ORF">H5P30_13340</name>
</gene>
<evidence type="ECO:0000313" key="7">
    <source>
        <dbReference type="EMBL" id="MBC2602762.1"/>
    </source>
</evidence>
<dbReference type="EMBL" id="JACHVA010000101">
    <property type="protein sequence ID" value="MBC2602762.1"/>
    <property type="molecule type" value="Genomic_DNA"/>
</dbReference>
<dbReference type="Proteomes" id="UP000525652">
    <property type="component" value="Unassembled WGS sequence"/>
</dbReference>
<organism evidence="7 8">
    <name type="scientific">Puniceicoccus vermicola</name>
    <dbReference type="NCBI Taxonomy" id="388746"/>
    <lineage>
        <taxon>Bacteria</taxon>
        <taxon>Pseudomonadati</taxon>
        <taxon>Verrucomicrobiota</taxon>
        <taxon>Opitutia</taxon>
        <taxon>Puniceicoccales</taxon>
        <taxon>Puniceicoccaceae</taxon>
        <taxon>Puniceicoccus</taxon>
    </lineage>
</organism>
<keyword evidence="4 6" id="KW-1133">Transmembrane helix</keyword>
<dbReference type="Gene3D" id="1.20.1440.20">
    <property type="entry name" value="LemA-like domain"/>
    <property type="match status" value="1"/>
</dbReference>
<evidence type="ECO:0000256" key="5">
    <source>
        <dbReference type="ARBA" id="ARBA00023136"/>
    </source>
</evidence>
<protein>
    <submittedName>
        <fullName evidence="7">LemA family protein</fullName>
    </submittedName>
</protein>
<evidence type="ECO:0000256" key="2">
    <source>
        <dbReference type="ARBA" id="ARBA00008854"/>
    </source>
</evidence>
<reference evidence="7 8" key="1">
    <citation type="submission" date="2020-07" db="EMBL/GenBank/DDBJ databases">
        <authorList>
            <person name="Feng X."/>
        </authorList>
    </citation>
    <scope>NUCLEOTIDE SEQUENCE [LARGE SCALE GENOMIC DNA]</scope>
    <source>
        <strain evidence="7 8">JCM14086</strain>
    </source>
</reference>
<name>A0A7X1AZG8_9BACT</name>
<sequence length="191" mass="22027">MLICGLLAGGVILFLALVIIGFTTMVSYRNRVVEAEKNIDQTVSQVEVVLQRRFDLIPNLVETVKGYADHESEVFREVARLRGQWSQSDSPEERQRISVELDPKLNEILVVAEQYPNLKANRNFRMLQVQLEGTENRIAVERRRMNLAIREYNILIEKFPGNVVAALFDYEPRVDYFEAVPESRNAPEVDF</sequence>
<dbReference type="GO" id="GO:0016020">
    <property type="term" value="C:membrane"/>
    <property type="evidence" value="ECO:0007669"/>
    <property type="project" value="UniProtKB-SubCell"/>
</dbReference>
<comment type="subcellular location">
    <subcellularLocation>
        <location evidence="1">Membrane</location>
        <topology evidence="1">Single-pass membrane protein</topology>
    </subcellularLocation>
</comment>
<evidence type="ECO:0000256" key="3">
    <source>
        <dbReference type="ARBA" id="ARBA00022692"/>
    </source>
</evidence>
<dbReference type="InterPro" id="IPR007156">
    <property type="entry name" value="MamQ_LemA"/>
</dbReference>
<evidence type="ECO:0000256" key="6">
    <source>
        <dbReference type="SAM" id="Phobius"/>
    </source>
</evidence>